<evidence type="ECO:0000256" key="7">
    <source>
        <dbReference type="ARBA" id="ARBA00023002"/>
    </source>
</evidence>
<reference evidence="12 13" key="1">
    <citation type="submission" date="2013-11" db="EMBL/GenBank/DDBJ databases">
        <title>Complete genome sequence of Clostridum sp. M2/40.</title>
        <authorList>
            <person name="Wibberg D."/>
            <person name="Puehler A."/>
            <person name="Schlueter A."/>
        </authorList>
    </citation>
    <scope>NUCLEOTIDE SEQUENCE [LARGE SCALE GENOMIC DNA]</scope>
    <source>
        <strain evidence="13">M2/40</strain>
    </source>
</reference>
<dbReference type="PATRIC" id="fig|1216932.3.peg.1982"/>
<dbReference type="InterPro" id="IPR007197">
    <property type="entry name" value="rSAM"/>
</dbReference>
<proteinExistence type="inferred from homology"/>
<dbReference type="EC" id="1.97.1.4" evidence="10"/>
<dbReference type="Pfam" id="PF04055">
    <property type="entry name" value="Radical_SAM"/>
    <property type="match status" value="1"/>
</dbReference>
<sequence length="237" mass="26909">MKGRIHSFESMGLVDGPGIRSVVFFQGCNLRCKFCHNPDTWTCDGGTETDSSELVAKISRFKTYYDKSGGGVTCSGGEPLLQPSFLIELFKGCKEIGINTCLDTSGVGVGNYEEILKYTDLVLLDIKHYEKDGYKEITRRDLDEFNNFLEALNKTDVKVWIRQVIVPGFNDSEEYMKGLANYVKNNVKNFVKLEVLPYHVLGVSKYEGLNIPYPLEGVEPMNKEDGKIFSDFFYKYY</sequence>
<accession>W6RWT4</accession>
<evidence type="ECO:0000259" key="11">
    <source>
        <dbReference type="PROSITE" id="PS51918"/>
    </source>
</evidence>
<dbReference type="KEGG" id="clt:CM240_1983"/>
<dbReference type="GO" id="GO:0005737">
    <property type="term" value="C:cytoplasm"/>
    <property type="evidence" value="ECO:0007669"/>
    <property type="project" value="UniProtKB-SubCell"/>
</dbReference>
<dbReference type="HOGENOM" id="CLU_058969_1_1_9"/>
<dbReference type="eggNOG" id="COG1180">
    <property type="taxonomic scope" value="Bacteria"/>
</dbReference>
<protein>
    <recommendedName>
        <fullName evidence="3 10">Pyruvate formate-lyase-activating enzyme</fullName>
        <ecNumber evidence="10">1.97.1.4</ecNumber>
    </recommendedName>
</protein>
<evidence type="ECO:0000256" key="5">
    <source>
        <dbReference type="ARBA" id="ARBA00022691"/>
    </source>
</evidence>
<evidence type="ECO:0000256" key="10">
    <source>
        <dbReference type="RuleBase" id="RU362053"/>
    </source>
</evidence>
<keyword evidence="12" id="KW-0670">Pyruvate</keyword>
<evidence type="ECO:0000256" key="2">
    <source>
        <dbReference type="ARBA" id="ARBA00009777"/>
    </source>
</evidence>
<evidence type="ECO:0000256" key="8">
    <source>
        <dbReference type="ARBA" id="ARBA00023004"/>
    </source>
</evidence>
<feature type="domain" description="Radical SAM core" evidence="11">
    <location>
        <begin position="14"/>
        <end position="235"/>
    </location>
</feature>
<dbReference type="SFLD" id="SFLDG01066">
    <property type="entry name" value="organic_radical-activating_enz"/>
    <property type="match status" value="1"/>
</dbReference>
<evidence type="ECO:0000256" key="9">
    <source>
        <dbReference type="ARBA" id="ARBA00023014"/>
    </source>
</evidence>
<dbReference type="Gene3D" id="3.20.20.70">
    <property type="entry name" value="Aldolase class I"/>
    <property type="match status" value="1"/>
</dbReference>
<dbReference type="InterPro" id="IPR001989">
    <property type="entry name" value="Radical_activat_CS"/>
</dbReference>
<keyword evidence="5 10" id="KW-0949">S-adenosyl-L-methionine</keyword>
<dbReference type="InterPro" id="IPR058240">
    <property type="entry name" value="rSAM_sf"/>
</dbReference>
<evidence type="ECO:0000313" key="13">
    <source>
        <dbReference type="Proteomes" id="UP000019426"/>
    </source>
</evidence>
<dbReference type="CDD" id="cd01335">
    <property type="entry name" value="Radical_SAM"/>
    <property type="match status" value="1"/>
</dbReference>
<keyword evidence="4 10" id="KW-0004">4Fe-4S</keyword>
<dbReference type="GO" id="GO:0051539">
    <property type="term" value="F:4 iron, 4 sulfur cluster binding"/>
    <property type="evidence" value="ECO:0007669"/>
    <property type="project" value="UniProtKB-UniRule"/>
</dbReference>
<dbReference type="SFLD" id="SFLDS00029">
    <property type="entry name" value="Radical_SAM"/>
    <property type="match status" value="1"/>
</dbReference>
<comment type="catalytic activity">
    <reaction evidence="10">
        <text>glycyl-[formate C-acetyltransferase] + reduced [flavodoxin] + S-adenosyl-L-methionine = glycin-2-yl radical-[formate C-acetyltransferase] + semiquinone [flavodoxin] + 5'-deoxyadenosine + L-methionine + H(+)</text>
        <dbReference type="Rhea" id="RHEA:19225"/>
        <dbReference type="Rhea" id="RHEA-COMP:10622"/>
        <dbReference type="Rhea" id="RHEA-COMP:12190"/>
        <dbReference type="Rhea" id="RHEA-COMP:12191"/>
        <dbReference type="Rhea" id="RHEA-COMP:14480"/>
        <dbReference type="ChEBI" id="CHEBI:15378"/>
        <dbReference type="ChEBI" id="CHEBI:17319"/>
        <dbReference type="ChEBI" id="CHEBI:29947"/>
        <dbReference type="ChEBI" id="CHEBI:32722"/>
        <dbReference type="ChEBI" id="CHEBI:57618"/>
        <dbReference type="ChEBI" id="CHEBI:57844"/>
        <dbReference type="ChEBI" id="CHEBI:59789"/>
        <dbReference type="ChEBI" id="CHEBI:140311"/>
        <dbReference type="EC" id="1.97.1.4"/>
    </reaction>
</comment>
<evidence type="ECO:0000256" key="6">
    <source>
        <dbReference type="ARBA" id="ARBA00022723"/>
    </source>
</evidence>
<keyword evidence="6 10" id="KW-0479">Metal-binding</keyword>
<dbReference type="PROSITE" id="PS51918">
    <property type="entry name" value="RADICAL_SAM"/>
    <property type="match status" value="1"/>
</dbReference>
<dbReference type="PROSITE" id="PS01087">
    <property type="entry name" value="RADICAL_ACTIVATING"/>
    <property type="match status" value="1"/>
</dbReference>
<gene>
    <name evidence="12" type="primary">act</name>
    <name evidence="12" type="ORF">CM240_1983</name>
</gene>
<keyword evidence="7 10" id="KW-0560">Oxidoreductase</keyword>
<dbReference type="RefSeq" id="WP_044038887.1">
    <property type="nucleotide sequence ID" value="NZ_HG917868.1"/>
</dbReference>
<dbReference type="GO" id="GO:0043365">
    <property type="term" value="F:[formate-C-acetyltransferase]-activating enzyme activity"/>
    <property type="evidence" value="ECO:0007669"/>
    <property type="project" value="UniProtKB-UniRule"/>
</dbReference>
<dbReference type="NCBIfam" id="TIGR02493">
    <property type="entry name" value="PFLA"/>
    <property type="match status" value="1"/>
</dbReference>
<dbReference type="InterPro" id="IPR012838">
    <property type="entry name" value="PFL1_activating"/>
</dbReference>
<dbReference type="GO" id="GO:0016829">
    <property type="term" value="F:lyase activity"/>
    <property type="evidence" value="ECO:0007669"/>
    <property type="project" value="UniProtKB-KW"/>
</dbReference>
<organism evidence="12 13">
    <name type="scientific">Clostridium bornimense</name>
    <dbReference type="NCBI Taxonomy" id="1216932"/>
    <lineage>
        <taxon>Bacteria</taxon>
        <taxon>Bacillati</taxon>
        <taxon>Bacillota</taxon>
        <taxon>Clostridia</taxon>
        <taxon>Eubacteriales</taxon>
        <taxon>Clostridiaceae</taxon>
        <taxon>Clostridium</taxon>
    </lineage>
</organism>
<dbReference type="GO" id="GO:0046872">
    <property type="term" value="F:metal ion binding"/>
    <property type="evidence" value="ECO:0007669"/>
    <property type="project" value="UniProtKB-UniRule"/>
</dbReference>
<keyword evidence="10" id="KW-0963">Cytoplasm</keyword>
<evidence type="ECO:0000313" key="12">
    <source>
        <dbReference type="EMBL" id="CDM69141.1"/>
    </source>
</evidence>
<dbReference type="OrthoDB" id="9782387at2"/>
<dbReference type="EMBL" id="HG917868">
    <property type="protein sequence ID" value="CDM69141.1"/>
    <property type="molecule type" value="Genomic_DNA"/>
</dbReference>
<evidence type="ECO:0000256" key="1">
    <source>
        <dbReference type="ARBA" id="ARBA00003141"/>
    </source>
</evidence>
<name>W6RWT4_9CLOT</name>
<dbReference type="AlphaFoldDB" id="W6RWT4"/>
<comment type="subcellular location">
    <subcellularLocation>
        <location evidence="10">Cytoplasm</location>
    </subcellularLocation>
</comment>
<dbReference type="PANTHER" id="PTHR30352:SF5">
    <property type="entry name" value="PYRUVATE FORMATE-LYASE 1-ACTIVATING ENZYME"/>
    <property type="match status" value="1"/>
</dbReference>
<comment type="cofactor">
    <cofactor evidence="10">
        <name>[4Fe-4S] cluster</name>
        <dbReference type="ChEBI" id="CHEBI:49883"/>
    </cofactor>
    <text evidence="10">Binds 1 [4Fe-4S] cluster. The cluster is coordinated with 3 cysteines and an exchangeable S-adenosyl-L-methionine.</text>
</comment>
<comment type="function">
    <text evidence="1 10">Activation of pyruvate formate-lyase under anaerobic conditions by generation of an organic free radical, using S-adenosylmethionine and reduced flavodoxin as cosubstrates to produce 5'-deoxy-adenosine.</text>
</comment>
<keyword evidence="13" id="KW-1185">Reference proteome</keyword>
<keyword evidence="12" id="KW-0456">Lyase</keyword>
<dbReference type="InterPro" id="IPR013785">
    <property type="entry name" value="Aldolase_TIM"/>
</dbReference>
<evidence type="ECO:0000256" key="4">
    <source>
        <dbReference type="ARBA" id="ARBA00022485"/>
    </source>
</evidence>
<dbReference type="PANTHER" id="PTHR30352">
    <property type="entry name" value="PYRUVATE FORMATE-LYASE-ACTIVATING ENZYME"/>
    <property type="match status" value="1"/>
</dbReference>
<dbReference type="Proteomes" id="UP000019426">
    <property type="component" value="Chromosome M2/40_rep1"/>
</dbReference>
<dbReference type="STRING" id="1216932.CM240_1983"/>
<keyword evidence="9 10" id="KW-0411">Iron-sulfur</keyword>
<keyword evidence="8 10" id="KW-0408">Iron</keyword>
<evidence type="ECO:0000256" key="3">
    <source>
        <dbReference type="ARBA" id="ARBA00021356"/>
    </source>
</evidence>
<dbReference type="InterPro" id="IPR034457">
    <property type="entry name" value="Organic_radical-activating"/>
</dbReference>
<comment type="similarity">
    <text evidence="2 10">Belongs to the organic radical-activating enzymes family.</text>
</comment>
<dbReference type="SUPFAM" id="SSF102114">
    <property type="entry name" value="Radical SAM enzymes"/>
    <property type="match status" value="1"/>
</dbReference>